<name>A0ABT4PX48_9MYCO</name>
<dbReference type="RefSeq" id="WP_269895619.1">
    <property type="nucleotide sequence ID" value="NZ_JAPZPY010000009.1"/>
</dbReference>
<gene>
    <name evidence="2" type="ORF">O6P37_19540</name>
</gene>
<organism evidence="2 3">
    <name type="scientific">Mycobacterium hippophais</name>
    <dbReference type="NCBI Taxonomy" id="3016340"/>
    <lineage>
        <taxon>Bacteria</taxon>
        <taxon>Bacillati</taxon>
        <taxon>Actinomycetota</taxon>
        <taxon>Actinomycetes</taxon>
        <taxon>Mycobacteriales</taxon>
        <taxon>Mycobacteriaceae</taxon>
        <taxon>Mycobacterium</taxon>
    </lineage>
</organism>
<protein>
    <recommendedName>
        <fullName evidence="4">Transmembrane protein</fullName>
    </recommendedName>
</protein>
<evidence type="ECO:0008006" key="4">
    <source>
        <dbReference type="Google" id="ProtNLM"/>
    </source>
</evidence>
<evidence type="ECO:0000313" key="2">
    <source>
        <dbReference type="EMBL" id="MCZ8381066.1"/>
    </source>
</evidence>
<feature type="transmembrane region" description="Helical" evidence="1">
    <location>
        <begin position="104"/>
        <end position="124"/>
    </location>
</feature>
<dbReference type="InterPro" id="IPR046595">
    <property type="entry name" value="DUF6653"/>
</dbReference>
<dbReference type="Pfam" id="PF20358">
    <property type="entry name" value="DUF6653"/>
    <property type="match status" value="1"/>
</dbReference>
<dbReference type="EMBL" id="JAPZPY010000009">
    <property type="protein sequence ID" value="MCZ8381066.1"/>
    <property type="molecule type" value="Genomic_DNA"/>
</dbReference>
<evidence type="ECO:0000256" key="1">
    <source>
        <dbReference type="SAM" id="Phobius"/>
    </source>
</evidence>
<dbReference type="Proteomes" id="UP001142153">
    <property type="component" value="Unassembled WGS sequence"/>
</dbReference>
<keyword evidence="1" id="KW-0812">Transmembrane</keyword>
<reference evidence="2" key="1">
    <citation type="submission" date="2022-12" db="EMBL/GenBank/DDBJ databases">
        <authorList>
            <person name="Deng Y."/>
            <person name="Zhang Y.-Q."/>
        </authorList>
    </citation>
    <scope>NUCLEOTIDE SEQUENCE</scope>
    <source>
        <strain evidence="2">CPCC 205372</strain>
    </source>
</reference>
<keyword evidence="3" id="KW-1185">Reference proteome</keyword>
<evidence type="ECO:0000313" key="3">
    <source>
        <dbReference type="Proteomes" id="UP001142153"/>
    </source>
</evidence>
<proteinExistence type="predicted"/>
<keyword evidence="1" id="KW-0472">Membrane</keyword>
<accession>A0ABT4PX48</accession>
<feature type="transmembrane region" description="Helical" evidence="1">
    <location>
        <begin position="46"/>
        <end position="65"/>
    </location>
</feature>
<comment type="caution">
    <text evidence="2">The sequence shown here is derived from an EMBL/GenBank/DDBJ whole genome shotgun (WGS) entry which is preliminary data.</text>
</comment>
<sequence>MTLQARLSAVFGLRGPDSWRRHANPWSVYTRIPITVALALAVWSRVWLGLWALVPIAAVVVWTAVNPRVFPAPRTFDSWASRAVLGETYWGERKVGPVPRRHRTAPLVLGALSAAGVPFLVWGLVVYDPWLTAFGVAVQTAGKLWFMDRMALLCDDMADTDPDR</sequence>
<keyword evidence="1" id="KW-1133">Transmembrane helix</keyword>